<dbReference type="EMBL" id="KI669463">
    <property type="protein sequence ID" value="OCF57394.1"/>
    <property type="molecule type" value="Genomic_DNA"/>
</dbReference>
<accession>A0A1B9IPR1</accession>
<keyword evidence="3" id="KW-1185">Reference proteome</keyword>
<name>A0A1B9IPR1_9TREE</name>
<organism evidence="2 3">
    <name type="scientific">Kwoniella mangroviensis CBS 10435</name>
    <dbReference type="NCBI Taxonomy" id="1331196"/>
    <lineage>
        <taxon>Eukaryota</taxon>
        <taxon>Fungi</taxon>
        <taxon>Dikarya</taxon>
        <taxon>Basidiomycota</taxon>
        <taxon>Agaricomycotina</taxon>
        <taxon>Tremellomycetes</taxon>
        <taxon>Tremellales</taxon>
        <taxon>Cryptococcaceae</taxon>
        <taxon>Kwoniella</taxon>
    </lineage>
</organism>
<feature type="region of interest" description="Disordered" evidence="1">
    <location>
        <begin position="1"/>
        <end position="23"/>
    </location>
</feature>
<reference evidence="2 3" key="1">
    <citation type="submission" date="2013-07" db="EMBL/GenBank/DDBJ databases">
        <title>The Genome Sequence of Kwoniella mangroviensis CBS10435.</title>
        <authorList>
            <consortium name="The Broad Institute Genome Sequencing Platform"/>
            <person name="Cuomo C."/>
            <person name="Litvintseva A."/>
            <person name="Chen Y."/>
            <person name="Heitman J."/>
            <person name="Sun S."/>
            <person name="Springer D."/>
            <person name="Dromer F."/>
            <person name="Young S.K."/>
            <person name="Zeng Q."/>
            <person name="Gargeya S."/>
            <person name="Fitzgerald M."/>
            <person name="Abouelleil A."/>
            <person name="Alvarado L."/>
            <person name="Berlin A.M."/>
            <person name="Chapman S.B."/>
            <person name="Dewar J."/>
            <person name="Goldberg J."/>
            <person name="Griggs A."/>
            <person name="Gujja S."/>
            <person name="Hansen M."/>
            <person name="Howarth C."/>
            <person name="Imamovic A."/>
            <person name="Larimer J."/>
            <person name="McCowan C."/>
            <person name="Murphy C."/>
            <person name="Pearson M."/>
            <person name="Priest M."/>
            <person name="Roberts A."/>
            <person name="Saif S."/>
            <person name="Shea T."/>
            <person name="Sykes S."/>
            <person name="Wortman J."/>
            <person name="Nusbaum C."/>
            <person name="Birren B."/>
        </authorList>
    </citation>
    <scope>NUCLEOTIDE SEQUENCE [LARGE SCALE GENOMIC DNA]</scope>
    <source>
        <strain evidence="2 3">CBS 10435</strain>
    </source>
</reference>
<proteinExistence type="predicted"/>
<evidence type="ECO:0000313" key="3">
    <source>
        <dbReference type="Proteomes" id="UP000092583"/>
    </source>
</evidence>
<dbReference type="AlphaFoldDB" id="A0A1B9IPR1"/>
<evidence type="ECO:0000313" key="2">
    <source>
        <dbReference type="EMBL" id="OCF57394.1"/>
    </source>
</evidence>
<dbReference type="Proteomes" id="UP000092583">
    <property type="component" value="Unassembled WGS sequence"/>
</dbReference>
<evidence type="ECO:0000256" key="1">
    <source>
        <dbReference type="SAM" id="MobiDB-lite"/>
    </source>
</evidence>
<dbReference type="OrthoDB" id="2400485at2759"/>
<feature type="compositionally biased region" description="Low complexity" evidence="1">
    <location>
        <begin position="8"/>
        <end position="23"/>
    </location>
</feature>
<reference evidence="3" key="2">
    <citation type="submission" date="2013-12" db="EMBL/GenBank/DDBJ databases">
        <title>Evolution of pathogenesis and genome organization in the Tremellales.</title>
        <authorList>
            <person name="Cuomo C."/>
            <person name="Litvintseva A."/>
            <person name="Heitman J."/>
            <person name="Chen Y."/>
            <person name="Sun S."/>
            <person name="Springer D."/>
            <person name="Dromer F."/>
            <person name="Young S."/>
            <person name="Zeng Q."/>
            <person name="Chapman S."/>
            <person name="Gujja S."/>
            <person name="Saif S."/>
            <person name="Birren B."/>
        </authorList>
    </citation>
    <scope>NUCLEOTIDE SEQUENCE [LARGE SCALE GENOMIC DNA]</scope>
    <source>
        <strain evidence="3">CBS 10435</strain>
    </source>
</reference>
<evidence type="ECO:0008006" key="4">
    <source>
        <dbReference type="Google" id="ProtNLM"/>
    </source>
</evidence>
<gene>
    <name evidence="2" type="ORF">L486_04852</name>
</gene>
<protein>
    <recommendedName>
        <fullName evidence="4">SnoaL-like domain-containing protein</fullName>
    </recommendedName>
</protein>
<sequence length="203" mass="22191">MSDQQEVSASSLSTLSNDPSSISCEPSLKLEKRHLDHAALVLDIFQGKGTMTKIVEGFTEDSCYEDPVAYAKNREEVAGQLLHIPTVTSSTTTHKFHITSLSPSISTKTGTGREVIADLIEADFNHDLKFQIGPTYNLVTVLQIYSTPDGIVRLQDRPGDRIPDNGFAMALRKLNGIVAPKVAGVPKDEKEDAELAIKQKKQL</sequence>